<evidence type="ECO:0000256" key="3">
    <source>
        <dbReference type="ARBA" id="ARBA00022692"/>
    </source>
</evidence>
<feature type="transmembrane region" description="Helical" evidence="7">
    <location>
        <begin position="155"/>
        <end position="181"/>
    </location>
</feature>
<reference evidence="9" key="1">
    <citation type="journal article" date="2014" name="Int. J. Syst. Evol. Microbiol.">
        <title>Complete genome sequence of Corynebacterium casei LMG S-19264T (=DSM 44701T), isolated from a smear-ripened cheese.</title>
        <authorList>
            <consortium name="US DOE Joint Genome Institute (JGI-PGF)"/>
            <person name="Walter F."/>
            <person name="Albersmeier A."/>
            <person name="Kalinowski J."/>
            <person name="Ruckert C."/>
        </authorList>
    </citation>
    <scope>NUCLEOTIDE SEQUENCE</scope>
    <source>
        <strain evidence="9">KCTC 12343</strain>
    </source>
</reference>
<dbReference type="InterPro" id="IPR036513">
    <property type="entry name" value="STAS_dom_sf"/>
</dbReference>
<dbReference type="SMART" id="SM00947">
    <property type="entry name" value="Pro_CA"/>
    <property type="match status" value="1"/>
</dbReference>
<comment type="similarity">
    <text evidence="2">Belongs to the beta-class carbonic anhydrase family.</text>
</comment>
<organism evidence="9 12">
    <name type="scientific">Pseudoduganella albidiflava</name>
    <dbReference type="NCBI Taxonomy" id="321983"/>
    <lineage>
        <taxon>Bacteria</taxon>
        <taxon>Pseudomonadati</taxon>
        <taxon>Pseudomonadota</taxon>
        <taxon>Betaproteobacteria</taxon>
        <taxon>Burkholderiales</taxon>
        <taxon>Oxalobacteraceae</taxon>
        <taxon>Telluria group</taxon>
        <taxon>Pseudoduganella</taxon>
    </lineage>
</organism>
<evidence type="ECO:0000256" key="2">
    <source>
        <dbReference type="ARBA" id="ARBA00006217"/>
    </source>
</evidence>
<evidence type="ECO:0000256" key="5">
    <source>
        <dbReference type="ARBA" id="ARBA00023136"/>
    </source>
</evidence>
<dbReference type="Pfam" id="PF00484">
    <property type="entry name" value="Pro_CA"/>
    <property type="match status" value="1"/>
</dbReference>
<dbReference type="InterPro" id="IPR001765">
    <property type="entry name" value="Carbonic_anhydrase"/>
</dbReference>
<evidence type="ECO:0000313" key="12">
    <source>
        <dbReference type="Proteomes" id="UP000628442"/>
    </source>
</evidence>
<evidence type="ECO:0000313" key="11">
    <source>
        <dbReference type="Proteomes" id="UP000292307"/>
    </source>
</evidence>
<dbReference type="AlphaFoldDB" id="A0A411X0F6"/>
<feature type="binding site" evidence="6">
    <location>
        <position position="572"/>
    </location>
    <ligand>
        <name>Zn(2+)</name>
        <dbReference type="ChEBI" id="CHEBI:29105"/>
    </ligand>
</feature>
<feature type="binding site" evidence="6">
    <location>
        <position position="624"/>
    </location>
    <ligand>
        <name>Zn(2+)</name>
        <dbReference type="ChEBI" id="CHEBI:29105"/>
    </ligand>
</feature>
<dbReference type="Pfam" id="PF00916">
    <property type="entry name" value="Sulfate_transp"/>
    <property type="match status" value="1"/>
</dbReference>
<feature type="binding site" evidence="6">
    <location>
        <position position="574"/>
    </location>
    <ligand>
        <name>Zn(2+)</name>
        <dbReference type="ChEBI" id="CHEBI:29105"/>
    </ligand>
</feature>
<dbReference type="EMBL" id="CP036401">
    <property type="protein sequence ID" value="QBI02440.1"/>
    <property type="molecule type" value="Genomic_DNA"/>
</dbReference>
<feature type="transmembrane region" description="Helical" evidence="7">
    <location>
        <begin position="12"/>
        <end position="29"/>
    </location>
</feature>
<feature type="transmembrane region" description="Helical" evidence="7">
    <location>
        <begin position="334"/>
        <end position="363"/>
    </location>
</feature>
<feature type="transmembrane region" description="Helical" evidence="7">
    <location>
        <begin position="384"/>
        <end position="415"/>
    </location>
</feature>
<dbReference type="Gene3D" id="3.40.1050.10">
    <property type="entry name" value="Carbonic anhydrase"/>
    <property type="match status" value="1"/>
</dbReference>
<evidence type="ECO:0000256" key="6">
    <source>
        <dbReference type="PIRSR" id="PIRSR601765-1"/>
    </source>
</evidence>
<keyword evidence="6" id="KW-0479">Metal-binding</keyword>
<evidence type="ECO:0000256" key="4">
    <source>
        <dbReference type="ARBA" id="ARBA00022989"/>
    </source>
</evidence>
<dbReference type="Proteomes" id="UP000628442">
    <property type="component" value="Unassembled WGS sequence"/>
</dbReference>
<dbReference type="GO" id="GO:0055085">
    <property type="term" value="P:transmembrane transport"/>
    <property type="evidence" value="ECO:0007669"/>
    <property type="project" value="InterPro"/>
</dbReference>
<proteinExistence type="inferred from homology"/>
<comment type="cofactor">
    <cofactor evidence="6">
        <name>Zn(2+)</name>
        <dbReference type="ChEBI" id="CHEBI:29105"/>
    </cofactor>
    <text evidence="6">Binds 1 zinc ion per subunit.</text>
</comment>
<feature type="domain" description="SLC26A/SulP transporter" evidence="8">
    <location>
        <begin position="6"/>
        <end position="377"/>
    </location>
</feature>
<evidence type="ECO:0000259" key="8">
    <source>
        <dbReference type="Pfam" id="PF00916"/>
    </source>
</evidence>
<feature type="transmembrane region" description="Helical" evidence="7">
    <location>
        <begin position="253"/>
        <end position="270"/>
    </location>
</feature>
<dbReference type="RefSeq" id="WP_131146553.1">
    <property type="nucleotide sequence ID" value="NZ_BMWV01000005.1"/>
</dbReference>
<dbReference type="PANTHER" id="PTHR11814">
    <property type="entry name" value="SULFATE TRANSPORTER"/>
    <property type="match status" value="1"/>
</dbReference>
<evidence type="ECO:0000256" key="7">
    <source>
        <dbReference type="SAM" id="Phobius"/>
    </source>
</evidence>
<feature type="transmembrane region" description="Helical" evidence="7">
    <location>
        <begin position="116"/>
        <end position="135"/>
    </location>
</feature>
<keyword evidence="5 7" id="KW-0472">Membrane</keyword>
<dbReference type="Proteomes" id="UP000292307">
    <property type="component" value="Chromosome"/>
</dbReference>
<keyword evidence="4 7" id="KW-1133">Transmembrane helix</keyword>
<name>A0A411X0F6_9BURK</name>
<dbReference type="GO" id="GO:0004089">
    <property type="term" value="F:carbonate dehydratase activity"/>
    <property type="evidence" value="ECO:0007669"/>
    <property type="project" value="InterPro"/>
</dbReference>
<feature type="transmembrane region" description="Helical" evidence="7">
    <location>
        <begin position="193"/>
        <end position="211"/>
    </location>
</feature>
<dbReference type="InterPro" id="IPR001902">
    <property type="entry name" value="SLC26A/SulP_fam"/>
</dbReference>
<protein>
    <submittedName>
        <fullName evidence="10">Carbonic anhydrase</fullName>
    </submittedName>
    <submittedName>
        <fullName evidence="9">Sulfate transporter</fullName>
    </submittedName>
</protein>
<dbReference type="SUPFAM" id="SSF52091">
    <property type="entry name" value="SpoIIaa-like"/>
    <property type="match status" value="1"/>
</dbReference>
<evidence type="ECO:0000313" key="10">
    <source>
        <dbReference type="EMBL" id="QBI02440.1"/>
    </source>
</evidence>
<feature type="binding site" evidence="6">
    <location>
        <position position="627"/>
    </location>
    <ligand>
        <name>Zn(2+)</name>
        <dbReference type="ChEBI" id="CHEBI:29105"/>
    </ligand>
</feature>
<dbReference type="EMBL" id="BMWV01000005">
    <property type="protein sequence ID" value="GGY42823.1"/>
    <property type="molecule type" value="Genomic_DNA"/>
</dbReference>
<keyword evidence="3 7" id="KW-0812">Transmembrane</keyword>
<dbReference type="InterPro" id="IPR011547">
    <property type="entry name" value="SLC26A/SulP_dom"/>
</dbReference>
<dbReference type="InterPro" id="IPR036874">
    <property type="entry name" value="Carbonic_anhydrase_sf"/>
</dbReference>
<sequence>MNIHHLKQDIPAGIVVFLVALPLCLGIALASGAPLFSGIISGIIGGIIVGLISGSHTSVSGPAAGLAAVVLASITKLGAFEILLASIVVAGVLQLAMGIFRAGFIANYVPSNVIKGLLAAIGILLILKQIPHAIGYDANNADEYSFFQANGETTFSALASAFGSITPGAVVIAALSMLVLLFWDRTPLKNVKLLPAPLFVVVLGVALHALFSRYVPGLSLAQSHLVEIPPVDVANLGAYLNFPELRHFANPDVWFVGATIAIVASLETLLNLEAVDKLDPHKRESPPNRELVAQGVGNICAGLLGGLPVTSVIVRSSVNIQTGNATKVSAVFHGVLLLAAVLVLSPLLNQIPLAALAAILIMTGYKLAKLTLFRDMYARGASQFVPFAVTVAAIVLTDLLMGVLIGLAASLFYLLRSNFRNPFAIEQYRLHIGEVIKMELPNQVSFLNKATIKAALWEVPSGSKVLIDASNADYIDSDVLETIQDYQVVASERDVQLNVIGLRDEYSLADPIQFVPALDKETQTRLQPAEVLQLLKDGNERFQAGRWIKKYYLHQVDATAGGQHPMAVVVNCIDSRTSPEIIFDAGLGDLLTIRIAGNVISDEIIGSLEIAHKLGAKLIVVKGHSSCGAVGLALKNEHAHSIGTITGKIQASIWQCQCASHGAPGGQAPTGKELLERVTRQNIENSLAEIINGSEYLRACIERGEMGLVGAYHDIATRAVQFGELVTPDRFDDYRSDRSGLAA</sequence>
<reference evidence="9" key="3">
    <citation type="submission" date="2022-12" db="EMBL/GenBank/DDBJ databases">
        <authorList>
            <person name="Sun Q."/>
            <person name="Kim S."/>
        </authorList>
    </citation>
    <scope>NUCLEOTIDE SEQUENCE</scope>
    <source>
        <strain evidence="9">KCTC 12343</strain>
    </source>
</reference>
<dbReference type="OrthoDB" id="9797527at2"/>
<dbReference type="GO" id="GO:0016020">
    <property type="term" value="C:membrane"/>
    <property type="evidence" value="ECO:0007669"/>
    <property type="project" value="UniProtKB-SubCell"/>
</dbReference>
<evidence type="ECO:0000256" key="1">
    <source>
        <dbReference type="ARBA" id="ARBA00004141"/>
    </source>
</evidence>
<keyword evidence="11" id="KW-1185">Reference proteome</keyword>
<keyword evidence="6" id="KW-0862">Zinc</keyword>
<comment type="subcellular location">
    <subcellularLocation>
        <location evidence="1">Membrane</location>
        <topology evidence="1">Multi-pass membrane protein</topology>
    </subcellularLocation>
</comment>
<dbReference type="GO" id="GO:0008270">
    <property type="term" value="F:zinc ion binding"/>
    <property type="evidence" value="ECO:0007669"/>
    <property type="project" value="InterPro"/>
</dbReference>
<reference evidence="10 11" key="2">
    <citation type="submission" date="2019-02" db="EMBL/GenBank/DDBJ databases">
        <title>Draft Genome Sequences of Six Type Strains of the Genus Massilia.</title>
        <authorList>
            <person name="Miess H."/>
            <person name="Frediansyhah A."/>
            <person name="Gross H."/>
        </authorList>
    </citation>
    <scope>NUCLEOTIDE SEQUENCE [LARGE SCALE GENOMIC DNA]</scope>
    <source>
        <strain evidence="10 11">DSM 17472</strain>
    </source>
</reference>
<accession>A0A411X0F6</accession>
<gene>
    <name evidence="9" type="primary">sul1</name>
    <name evidence="10" type="ORF">EYF70_17505</name>
    <name evidence="9" type="ORF">GCM10007387_26050</name>
</gene>
<feature type="transmembrane region" description="Helical" evidence="7">
    <location>
        <begin position="35"/>
        <end position="52"/>
    </location>
</feature>
<dbReference type="SUPFAM" id="SSF53056">
    <property type="entry name" value="beta-carbonic anhydrase, cab"/>
    <property type="match status" value="1"/>
</dbReference>
<evidence type="ECO:0000313" key="9">
    <source>
        <dbReference type="EMBL" id="GGY42823.1"/>
    </source>
</evidence>